<gene>
    <name evidence="3" type="ORF">ACCQ42_06135</name>
</gene>
<dbReference type="InterPro" id="IPR029069">
    <property type="entry name" value="HotDog_dom_sf"/>
</dbReference>
<sequence length="120" mass="13461">MSFSDYFDMEKEIIDENCLILRIPFKEDYLNKIGAIHGGVIMTLADNASGDLANSFGMVAPTLSMTTHFLRPIIKSKYIYAKAEILKKGKRIITVDCTVYGDDEKIAATTRTEFAVTKKK</sequence>
<comment type="caution">
    <text evidence="3">The sequence shown here is derived from an EMBL/GenBank/DDBJ whole genome shotgun (WGS) entry which is preliminary data.</text>
</comment>
<dbReference type="InterPro" id="IPR052723">
    <property type="entry name" value="Acyl-CoA_thioesterase_PaaI"/>
</dbReference>
<protein>
    <submittedName>
        <fullName evidence="3">PaaI family thioesterase</fullName>
        <ecNumber evidence="3">3.1.2.-</ecNumber>
    </submittedName>
</protein>
<dbReference type="Proteomes" id="UP001637994">
    <property type="component" value="Unassembled WGS sequence"/>
</dbReference>
<dbReference type="NCBIfam" id="TIGR00369">
    <property type="entry name" value="unchar_dom_1"/>
    <property type="match status" value="1"/>
</dbReference>
<dbReference type="PANTHER" id="PTHR42856">
    <property type="entry name" value="ACYL-COENZYME A THIOESTERASE PAAI"/>
    <property type="match status" value="1"/>
</dbReference>
<dbReference type="RefSeq" id="WP_410035669.1">
    <property type="nucleotide sequence ID" value="NZ_JBGMEF010000019.1"/>
</dbReference>
<dbReference type="PANTHER" id="PTHR42856:SF1">
    <property type="entry name" value="ACYL-COENZYME A THIOESTERASE PAAI"/>
    <property type="match status" value="1"/>
</dbReference>
<evidence type="ECO:0000256" key="1">
    <source>
        <dbReference type="ARBA" id="ARBA00022801"/>
    </source>
</evidence>
<dbReference type="EMBL" id="JBGMEF010000019">
    <property type="protein sequence ID" value="MFO3667348.1"/>
    <property type="molecule type" value="Genomic_DNA"/>
</dbReference>
<dbReference type="Gene3D" id="3.10.129.10">
    <property type="entry name" value="Hotdog Thioesterase"/>
    <property type="match status" value="1"/>
</dbReference>
<feature type="domain" description="Thioesterase" evidence="2">
    <location>
        <begin position="34"/>
        <end position="106"/>
    </location>
</feature>
<keyword evidence="4" id="KW-1185">Reference proteome</keyword>
<evidence type="ECO:0000313" key="3">
    <source>
        <dbReference type="EMBL" id="MFO3667348.1"/>
    </source>
</evidence>
<organism evidence="3 4">
    <name type="scientific">Anaerococcus kampingae</name>
    <dbReference type="NCBI Taxonomy" id="3115614"/>
    <lineage>
        <taxon>Bacteria</taxon>
        <taxon>Bacillati</taxon>
        <taxon>Bacillota</taxon>
        <taxon>Tissierellia</taxon>
        <taxon>Tissierellales</taxon>
        <taxon>Peptoniphilaceae</taxon>
        <taxon>Anaerococcus</taxon>
    </lineage>
</organism>
<accession>A0ABW9MEM2</accession>
<dbReference type="InterPro" id="IPR006683">
    <property type="entry name" value="Thioestr_dom"/>
</dbReference>
<dbReference type="InterPro" id="IPR003736">
    <property type="entry name" value="PAAI_dom"/>
</dbReference>
<name>A0ABW9MEM2_9FIRM</name>
<dbReference type="Pfam" id="PF03061">
    <property type="entry name" value="4HBT"/>
    <property type="match status" value="1"/>
</dbReference>
<evidence type="ECO:0000313" key="4">
    <source>
        <dbReference type="Proteomes" id="UP001637994"/>
    </source>
</evidence>
<dbReference type="SUPFAM" id="SSF54637">
    <property type="entry name" value="Thioesterase/thiol ester dehydrase-isomerase"/>
    <property type="match status" value="1"/>
</dbReference>
<dbReference type="GO" id="GO:0016787">
    <property type="term" value="F:hydrolase activity"/>
    <property type="evidence" value="ECO:0007669"/>
    <property type="project" value="UniProtKB-KW"/>
</dbReference>
<dbReference type="EC" id="3.1.2.-" evidence="3"/>
<keyword evidence="1 3" id="KW-0378">Hydrolase</keyword>
<evidence type="ECO:0000259" key="2">
    <source>
        <dbReference type="Pfam" id="PF03061"/>
    </source>
</evidence>
<dbReference type="CDD" id="cd03443">
    <property type="entry name" value="PaaI_thioesterase"/>
    <property type="match status" value="1"/>
</dbReference>
<reference evidence="3 4" key="1">
    <citation type="journal article" date="2025" name="Anaerobe">
        <title>Description of Anaerococcus kampingiae sp. nov., Anaerococcus groningensis sp. nov., Anaerococcus martiniensis sp. nov., and Anaerococcus cruorum sp. nov., isolated from human clinical specimens.</title>
        <authorList>
            <person name="Boiten K.E."/>
            <person name="Meijer J."/>
            <person name="van Wezel E.M."/>
            <person name="Veloo A.C.M."/>
        </authorList>
    </citation>
    <scope>NUCLEOTIDE SEQUENCE [LARGE SCALE GENOMIC DNA]</scope>
    <source>
        <strain evidence="3 4">ENR0874</strain>
    </source>
</reference>
<proteinExistence type="predicted"/>